<dbReference type="Gene3D" id="3.10.180.10">
    <property type="entry name" value="2,3-Dihydroxybiphenyl 1,2-Dioxygenase, domain 1"/>
    <property type="match status" value="2"/>
</dbReference>
<dbReference type="InterPro" id="IPR037523">
    <property type="entry name" value="VOC_core"/>
</dbReference>
<evidence type="ECO:0000313" key="3">
    <source>
        <dbReference type="EMBL" id="CAF1047264.1"/>
    </source>
</evidence>
<evidence type="ECO:0000313" key="6">
    <source>
        <dbReference type="EMBL" id="CAF3909726.1"/>
    </source>
</evidence>
<dbReference type="Proteomes" id="UP000677228">
    <property type="component" value="Unassembled WGS sequence"/>
</dbReference>
<dbReference type="GO" id="GO:0046872">
    <property type="term" value="F:metal ion binding"/>
    <property type="evidence" value="ECO:0007669"/>
    <property type="project" value="UniProtKB-KW"/>
</dbReference>
<dbReference type="OrthoDB" id="16820at2759"/>
<dbReference type="PROSITE" id="PS00934">
    <property type="entry name" value="GLYOXALASE_I_1"/>
    <property type="match status" value="1"/>
</dbReference>
<dbReference type="CDD" id="cd06587">
    <property type="entry name" value="VOC"/>
    <property type="match status" value="1"/>
</dbReference>
<dbReference type="AlphaFoldDB" id="A0A814SHN2"/>
<feature type="domain" description="VOC" evidence="2">
    <location>
        <begin position="163"/>
        <end position="319"/>
    </location>
</feature>
<proteinExistence type="predicted"/>
<dbReference type="Proteomes" id="UP000682733">
    <property type="component" value="Unassembled WGS sequence"/>
</dbReference>
<dbReference type="Pfam" id="PF00903">
    <property type="entry name" value="Glyoxalase"/>
    <property type="match status" value="2"/>
</dbReference>
<evidence type="ECO:0000259" key="2">
    <source>
        <dbReference type="PROSITE" id="PS51819"/>
    </source>
</evidence>
<gene>
    <name evidence="4" type="ORF">GPM918_LOCUS20940</name>
    <name evidence="3" type="ORF">OVA965_LOCUS16789</name>
    <name evidence="6" type="ORF">SRO942_LOCUS20936</name>
    <name evidence="5" type="ORF">TMI583_LOCUS16798</name>
</gene>
<dbReference type="InterPro" id="IPR029068">
    <property type="entry name" value="Glyas_Bleomycin-R_OHBP_Dase"/>
</dbReference>
<dbReference type="EMBL" id="CAJOBA010007881">
    <property type="protein sequence ID" value="CAF3815044.1"/>
    <property type="molecule type" value="Genomic_DNA"/>
</dbReference>
<dbReference type="PROSITE" id="PS51819">
    <property type="entry name" value="VOC"/>
    <property type="match status" value="2"/>
</dbReference>
<dbReference type="Proteomes" id="UP000681722">
    <property type="component" value="Unassembled WGS sequence"/>
</dbReference>
<accession>A0A814SHN2</accession>
<dbReference type="SUPFAM" id="SSF54593">
    <property type="entry name" value="Glyoxalase/Bleomycin resistance protein/Dihydroxybiphenyl dioxygenase"/>
    <property type="match status" value="2"/>
</dbReference>
<feature type="domain" description="VOC" evidence="2">
    <location>
        <begin position="13"/>
        <end position="140"/>
    </location>
</feature>
<sequence>MASPSIATNLSLRLTHNILRVSNPKELINFYIEKFGMKEGGISQSASETYNISTVGYLSNPKSVQLEFHNVPNKSYTSQHKNEGRGVYWKIGVTLRDVDLAVDILQKKNVHVSNGKQFEDIGYLCHLSDPNDFTIELLQHDFKQNFRKPQPDTNFPELKQPACIGQITLNVSDIKKTLTFYEQILGMKLLSIQDVSQYGFKLYFLAWTDEEPPKKRESNDKRDNYTWDLYDATQNREWLWKRPYTTIELKHGGSVEPFVDLKDGDVGFEGLRITCNNLTSFETYMESKGIPVKNSSQGSNGRERVIRDPDNIPIFVTEDKNA</sequence>
<dbReference type="GO" id="GO:0004462">
    <property type="term" value="F:lactoylglutathione lyase activity"/>
    <property type="evidence" value="ECO:0007669"/>
    <property type="project" value="InterPro"/>
</dbReference>
<comment type="caution">
    <text evidence="4">The sequence shown here is derived from an EMBL/GenBank/DDBJ whole genome shotgun (WGS) entry which is preliminary data.</text>
</comment>
<evidence type="ECO:0000313" key="4">
    <source>
        <dbReference type="EMBL" id="CAF1146147.1"/>
    </source>
</evidence>
<dbReference type="InterPro" id="IPR004360">
    <property type="entry name" value="Glyas_Fos-R_dOase_dom"/>
</dbReference>
<dbReference type="EMBL" id="CAJOBC010006744">
    <property type="protein sequence ID" value="CAF3909726.1"/>
    <property type="molecule type" value="Genomic_DNA"/>
</dbReference>
<dbReference type="PANTHER" id="PTHR10374:SF30">
    <property type="entry name" value="LACTOYLGLUTATHIONE LYASE"/>
    <property type="match status" value="1"/>
</dbReference>
<dbReference type="PANTHER" id="PTHR10374">
    <property type="entry name" value="LACTOYLGLUTATHIONE LYASE GLYOXALASE I"/>
    <property type="match status" value="1"/>
</dbReference>
<protein>
    <recommendedName>
        <fullName evidence="2">VOC domain-containing protein</fullName>
    </recommendedName>
</protein>
<dbReference type="Proteomes" id="UP000663829">
    <property type="component" value="Unassembled WGS sequence"/>
</dbReference>
<name>A0A814SHN2_9BILA</name>
<dbReference type="EMBL" id="CAJNOK010007871">
    <property type="protein sequence ID" value="CAF1047264.1"/>
    <property type="molecule type" value="Genomic_DNA"/>
</dbReference>
<evidence type="ECO:0000313" key="7">
    <source>
        <dbReference type="Proteomes" id="UP000663829"/>
    </source>
</evidence>
<evidence type="ECO:0000313" key="5">
    <source>
        <dbReference type="EMBL" id="CAF3815044.1"/>
    </source>
</evidence>
<organism evidence="4 7">
    <name type="scientific">Didymodactylos carnosus</name>
    <dbReference type="NCBI Taxonomy" id="1234261"/>
    <lineage>
        <taxon>Eukaryota</taxon>
        <taxon>Metazoa</taxon>
        <taxon>Spiralia</taxon>
        <taxon>Gnathifera</taxon>
        <taxon>Rotifera</taxon>
        <taxon>Eurotatoria</taxon>
        <taxon>Bdelloidea</taxon>
        <taxon>Philodinida</taxon>
        <taxon>Philodinidae</taxon>
        <taxon>Didymodactylos</taxon>
    </lineage>
</organism>
<dbReference type="InterPro" id="IPR018146">
    <property type="entry name" value="Glyoxalase_1_CS"/>
</dbReference>
<evidence type="ECO:0000256" key="1">
    <source>
        <dbReference type="ARBA" id="ARBA00022723"/>
    </source>
</evidence>
<dbReference type="EMBL" id="CAJNOQ010006745">
    <property type="protein sequence ID" value="CAF1146147.1"/>
    <property type="molecule type" value="Genomic_DNA"/>
</dbReference>
<reference evidence="4" key="1">
    <citation type="submission" date="2021-02" db="EMBL/GenBank/DDBJ databases">
        <authorList>
            <person name="Nowell W R."/>
        </authorList>
    </citation>
    <scope>NUCLEOTIDE SEQUENCE</scope>
</reference>
<keyword evidence="7" id="KW-1185">Reference proteome</keyword>
<keyword evidence="1" id="KW-0479">Metal-binding</keyword>